<feature type="region of interest" description="Disordered" evidence="1">
    <location>
        <begin position="235"/>
        <end position="273"/>
    </location>
</feature>
<proteinExistence type="predicted"/>
<dbReference type="OrthoDB" id="5244986at2"/>
<feature type="compositionally biased region" description="Low complexity" evidence="1">
    <location>
        <begin position="258"/>
        <end position="273"/>
    </location>
</feature>
<evidence type="ECO:0000256" key="1">
    <source>
        <dbReference type="SAM" id="MobiDB-lite"/>
    </source>
</evidence>
<evidence type="ECO:0000256" key="2">
    <source>
        <dbReference type="SAM" id="SignalP"/>
    </source>
</evidence>
<reference evidence="3 4" key="1">
    <citation type="journal article" date="2010" name="Stand. Genomic Sci.">
        <title>Complete genome sequence of Conexibacter woesei type strain (ID131577).</title>
        <authorList>
            <person name="Pukall R."/>
            <person name="Lapidus A."/>
            <person name="Glavina Del Rio T."/>
            <person name="Copeland A."/>
            <person name="Tice H."/>
            <person name="Cheng J.-F."/>
            <person name="Lucas S."/>
            <person name="Chen F."/>
            <person name="Nolan M."/>
            <person name="Bruce D."/>
            <person name="Goodwin L."/>
            <person name="Pitluck S."/>
            <person name="Mavromatis K."/>
            <person name="Ivanova N."/>
            <person name="Ovchinnikova G."/>
            <person name="Pati A."/>
            <person name="Chen A."/>
            <person name="Palaniappan K."/>
            <person name="Land M."/>
            <person name="Hauser L."/>
            <person name="Chang Y.-J."/>
            <person name="Jeffries C.D."/>
            <person name="Chain P."/>
            <person name="Meincke L."/>
            <person name="Sims D."/>
            <person name="Brettin T."/>
            <person name="Detter J.C."/>
            <person name="Rohde M."/>
            <person name="Goeker M."/>
            <person name="Bristow J."/>
            <person name="Eisen J.A."/>
            <person name="Markowitz V."/>
            <person name="Kyrpides N.C."/>
            <person name="Klenk H.-P."/>
            <person name="Hugenholtz P."/>
        </authorList>
    </citation>
    <scope>NUCLEOTIDE SEQUENCE [LARGE SCALE GENOMIC DNA]</scope>
    <source>
        <strain evidence="4">DSM 14684 / CIP 108061 / JCM 11494 / NBRC 100937 / ID131577</strain>
    </source>
</reference>
<dbReference type="RefSeq" id="WP_012934920.1">
    <property type="nucleotide sequence ID" value="NC_013739.1"/>
</dbReference>
<gene>
    <name evidence="3" type="ordered locus">Cwoe_3451</name>
</gene>
<name>D3EZA4_CONWI</name>
<dbReference type="KEGG" id="cwo:Cwoe_3451"/>
<dbReference type="HOGENOM" id="CLU_791575_0_0_11"/>
<dbReference type="PROSITE" id="PS51318">
    <property type="entry name" value="TAT"/>
    <property type="match status" value="1"/>
</dbReference>
<accession>D3EZA4</accession>
<evidence type="ECO:0000313" key="3">
    <source>
        <dbReference type="EMBL" id="ADB51869.1"/>
    </source>
</evidence>
<dbReference type="EMBL" id="CP001854">
    <property type="protein sequence ID" value="ADB51869.1"/>
    <property type="molecule type" value="Genomic_DNA"/>
</dbReference>
<dbReference type="AlphaFoldDB" id="D3EZA4"/>
<dbReference type="eggNOG" id="COG0810">
    <property type="taxonomic scope" value="Bacteria"/>
</dbReference>
<evidence type="ECO:0000313" key="4">
    <source>
        <dbReference type="Proteomes" id="UP000008229"/>
    </source>
</evidence>
<dbReference type="STRING" id="469383.Cwoe_3451"/>
<evidence type="ECO:0008006" key="5">
    <source>
        <dbReference type="Google" id="ProtNLM"/>
    </source>
</evidence>
<protein>
    <recommendedName>
        <fullName evidence="5">Collagen triple helix repeat protein</fullName>
    </recommendedName>
</protein>
<dbReference type="InterPro" id="IPR006311">
    <property type="entry name" value="TAT_signal"/>
</dbReference>
<sequence precursor="true">MTTSLTGRSRARRALLLSTAALGAAAIAAPAASAAVTLDWSTANVANSAAPADTERTWLGYVTNPARFSAKGTASPIAPATGPTVTPTSPRGVDQVATWSLPATSGSLNPIALTGSMEFQGGVRFVSPGPAPADGHGFTITVENPRIVLDPVTRTGELYATGLRTPNGPDTAPVSYDRTEPVFAFRTIDYSFRADGSTSLTLTPEVAESLYVFPTPYVAGRGPERRPNTFGSFTINVPLNSGPKGDKGDTGAKGTDGRTGTNGTNGNDGKNGTTKVVRVQTSTLSKAPFKGKAPRKVRVTARNSSKTLATGTVRGRTLTVTLSADSKRKQLKGLYTLRVVGGKATAKVRL</sequence>
<feature type="chain" id="PRO_5003042833" description="Collagen triple helix repeat protein" evidence="2">
    <location>
        <begin position="35"/>
        <end position="350"/>
    </location>
</feature>
<dbReference type="Proteomes" id="UP000008229">
    <property type="component" value="Chromosome"/>
</dbReference>
<feature type="signal peptide" evidence="2">
    <location>
        <begin position="1"/>
        <end position="34"/>
    </location>
</feature>
<organism evidence="3 4">
    <name type="scientific">Conexibacter woesei (strain DSM 14684 / CCUG 47730 / CIP 108061 / JCM 11494 / NBRC 100937 / ID131577)</name>
    <dbReference type="NCBI Taxonomy" id="469383"/>
    <lineage>
        <taxon>Bacteria</taxon>
        <taxon>Bacillati</taxon>
        <taxon>Actinomycetota</taxon>
        <taxon>Thermoleophilia</taxon>
        <taxon>Solirubrobacterales</taxon>
        <taxon>Conexibacteraceae</taxon>
        <taxon>Conexibacter</taxon>
    </lineage>
</organism>
<keyword evidence="2" id="KW-0732">Signal</keyword>
<reference evidence="4" key="2">
    <citation type="submission" date="2010-01" db="EMBL/GenBank/DDBJ databases">
        <title>The complete genome of Conexibacter woesei DSM 14684.</title>
        <authorList>
            <consortium name="US DOE Joint Genome Institute (JGI-PGF)"/>
            <person name="Lucas S."/>
            <person name="Copeland A."/>
            <person name="Lapidus A."/>
            <person name="Glavina del Rio T."/>
            <person name="Dalin E."/>
            <person name="Tice H."/>
            <person name="Bruce D."/>
            <person name="Goodwin L."/>
            <person name="Pitluck S."/>
            <person name="Kyrpides N."/>
            <person name="Mavromatis K."/>
            <person name="Ivanova N."/>
            <person name="Mikhailova N."/>
            <person name="Chertkov O."/>
            <person name="Brettin T."/>
            <person name="Detter J.C."/>
            <person name="Han C."/>
            <person name="Larimer F."/>
            <person name="Land M."/>
            <person name="Hauser L."/>
            <person name="Markowitz V."/>
            <person name="Cheng J.-F."/>
            <person name="Hugenholtz P."/>
            <person name="Woyke T."/>
            <person name="Wu D."/>
            <person name="Pukall R."/>
            <person name="Steenblock K."/>
            <person name="Schneider S."/>
            <person name="Klenk H.-P."/>
            <person name="Eisen J.A."/>
        </authorList>
    </citation>
    <scope>NUCLEOTIDE SEQUENCE [LARGE SCALE GENOMIC DNA]</scope>
    <source>
        <strain evidence="4">DSM 14684 / CIP 108061 / JCM 11494 / NBRC 100937 / ID131577</strain>
    </source>
</reference>
<keyword evidence="4" id="KW-1185">Reference proteome</keyword>